<dbReference type="GO" id="GO:0008233">
    <property type="term" value="F:peptidase activity"/>
    <property type="evidence" value="ECO:0007669"/>
    <property type="project" value="InterPro"/>
</dbReference>
<dbReference type="EMBL" id="JACBFH010000001">
    <property type="protein sequence ID" value="NYY94961.1"/>
    <property type="molecule type" value="Genomic_DNA"/>
</dbReference>
<keyword evidence="2" id="KW-0812">Transmembrane</keyword>
<protein>
    <submittedName>
        <fullName evidence="4">M15 family metallopeptidase</fullName>
    </submittedName>
</protein>
<reference evidence="5 6" key="1">
    <citation type="journal article" date="2017" name="Syst. Appl. Microbiol.">
        <title>Soybeans inoculated with root zone soils of Canadian native legumes harbour diverse and novel Bradyrhizobium spp. that possess agricultural potential.</title>
        <authorList>
            <person name="Bromfield E.S.P."/>
            <person name="Cloutier S."/>
            <person name="Tambong J.T."/>
            <person name="Tran Thi T.V."/>
        </authorList>
    </citation>
    <scope>NUCLEOTIDE SEQUENCE [LARGE SCALE GENOMIC DNA]</scope>
    <source>
        <strain evidence="5 6">323S2</strain>
    </source>
</reference>
<keyword evidence="2" id="KW-1133">Transmembrane helix</keyword>
<dbReference type="RefSeq" id="WP_175627353.1">
    <property type="nucleotide sequence ID" value="NZ_CP088280.1"/>
</dbReference>
<dbReference type="InterPro" id="IPR036366">
    <property type="entry name" value="PGBDSf"/>
</dbReference>
<evidence type="ECO:0000256" key="1">
    <source>
        <dbReference type="SAM" id="MobiDB-lite"/>
    </source>
</evidence>
<dbReference type="Proteomes" id="UP000564836">
    <property type="component" value="Chromosome"/>
</dbReference>
<evidence type="ECO:0000256" key="2">
    <source>
        <dbReference type="SAM" id="Phobius"/>
    </source>
</evidence>
<feature type="transmembrane region" description="Helical" evidence="2">
    <location>
        <begin position="321"/>
        <end position="340"/>
    </location>
</feature>
<name>A0A7Z0QJ98_9BRAD</name>
<evidence type="ECO:0000313" key="5">
    <source>
        <dbReference type="EMBL" id="UGX98217.1"/>
    </source>
</evidence>
<dbReference type="SUPFAM" id="SSF55166">
    <property type="entry name" value="Hedgehog/DD-peptidase"/>
    <property type="match status" value="1"/>
</dbReference>
<keyword evidence="2" id="KW-0472">Membrane</keyword>
<reference evidence="4" key="2">
    <citation type="submission" date="2020-06" db="EMBL/GenBank/DDBJ databases">
        <title>Whole Genome Sequence of Bradyrhizobium sp. Strain 323S2.</title>
        <authorList>
            <person name="Bromfield E.S.P."/>
        </authorList>
    </citation>
    <scope>NUCLEOTIDE SEQUENCE [LARGE SCALE GENOMIC DNA]</scope>
    <source>
        <strain evidence="4">323S2</strain>
    </source>
</reference>
<evidence type="ECO:0000259" key="3">
    <source>
        <dbReference type="Pfam" id="PF13539"/>
    </source>
</evidence>
<evidence type="ECO:0000313" key="6">
    <source>
        <dbReference type="Proteomes" id="UP000564836"/>
    </source>
</evidence>
<proteinExistence type="predicted"/>
<organism evidence="4">
    <name type="scientific">Bradyrhizobium barranii subsp. barranii</name>
    <dbReference type="NCBI Taxonomy" id="2823807"/>
    <lineage>
        <taxon>Bacteria</taxon>
        <taxon>Pseudomonadati</taxon>
        <taxon>Pseudomonadota</taxon>
        <taxon>Alphaproteobacteria</taxon>
        <taxon>Hyphomicrobiales</taxon>
        <taxon>Nitrobacteraceae</taxon>
        <taxon>Bradyrhizobium</taxon>
        <taxon>Bradyrhizobium barranii</taxon>
    </lineage>
</organism>
<evidence type="ECO:0000313" key="4">
    <source>
        <dbReference type="EMBL" id="NYY94961.1"/>
    </source>
</evidence>
<dbReference type="Gene3D" id="1.10.101.10">
    <property type="entry name" value="PGBD-like superfamily/PGBD"/>
    <property type="match status" value="1"/>
</dbReference>
<feature type="transmembrane region" description="Helical" evidence="2">
    <location>
        <begin position="374"/>
        <end position="393"/>
    </location>
</feature>
<gene>
    <name evidence="5" type="ORF">G6321_00025070</name>
    <name evidence="4" type="ORF">G6321_43145</name>
</gene>
<reference evidence="5 6" key="3">
    <citation type="journal article" date="2022" name="Int. J. Syst. Evol. Microbiol.">
        <title>Strains of Bradyrhizobium barranii sp. nov. associated with legumes native to Canada are symbionts of soybeans and belong to different subspecies (subsp. barranii subsp. nov. and subsp. apii subsp. nov.) and symbiovars (sv. glycinearum and sv. septentrionale).</title>
        <authorList>
            <person name="Bromfield E.S.P."/>
            <person name="Cloutier S."/>
            <person name="Wasai-Hara S."/>
            <person name="Minamisawa K."/>
        </authorList>
    </citation>
    <scope>NUCLEOTIDE SEQUENCE [LARGE SCALE GENOMIC DNA]</scope>
    <source>
        <strain evidence="5 6">323S2</strain>
    </source>
</reference>
<feature type="domain" description="Peptidase M15C" evidence="3">
    <location>
        <begin position="94"/>
        <end position="153"/>
    </location>
</feature>
<dbReference type="InterPro" id="IPR009045">
    <property type="entry name" value="Zn_M74/Hedgehog-like"/>
</dbReference>
<sequence>MTAWPKDTQSARNAYYGDPGKGQIAAQMVPVVPPFAMFYEGRRVKAIQFHRKAAPALLAALNEIWDYCEHDQKKIDAAGVSNYAGAYNHRLVRGSSTKWSNHAYAAAIDLNAGENALGVKKGTMPQFVVDAFCRQGAMWGGWYTSRPDWMHFEFVDNGGRKPKSPAPAFGRAPLLAHPETGAPVDELEAPAPASSPQAAPPNVQPLDPDVRGDAVLYDVQRRLKARRYSPGVLDGRWGSGTSGALSGFMNDRGLALVLPSSVDEFHGIADQVLAELGKAETEIQPDGSVGWYRPVSAARAGADPKIVTQLAPEVVPARRNFLASLWAAIVAALSAVWETVSGYVSDAWNFFTDHRDVVDDHPGLVSALWEHVTALPSGLWLLLGAGGLFFIAYNSWRAIKTSTLAVTTGERQ</sequence>
<dbReference type="Pfam" id="PF13539">
    <property type="entry name" value="Peptidase_M15_4"/>
    <property type="match status" value="1"/>
</dbReference>
<dbReference type="AlphaFoldDB" id="A0A7Z0QJ98"/>
<dbReference type="InterPro" id="IPR039561">
    <property type="entry name" value="Peptidase_M15C"/>
</dbReference>
<feature type="region of interest" description="Disordered" evidence="1">
    <location>
        <begin position="184"/>
        <end position="210"/>
    </location>
</feature>
<dbReference type="EMBL" id="CP088280">
    <property type="protein sequence ID" value="UGX98217.1"/>
    <property type="molecule type" value="Genomic_DNA"/>
</dbReference>
<dbReference type="Gene3D" id="3.30.1380.10">
    <property type="match status" value="1"/>
</dbReference>
<accession>A0A7Z0QJ98</accession>